<feature type="domain" description="Peptidase M16 C-terminal" evidence="4">
    <location>
        <begin position="648"/>
        <end position="812"/>
    </location>
</feature>
<dbReference type="RefSeq" id="WP_379759850.1">
    <property type="nucleotide sequence ID" value="NZ_JBHSMR010000013.1"/>
</dbReference>
<comment type="similarity">
    <text evidence="1">Belongs to the peptidase M16 family.</text>
</comment>
<dbReference type="Proteomes" id="UP001596101">
    <property type="component" value="Unassembled WGS sequence"/>
</dbReference>
<dbReference type="Pfam" id="PF00675">
    <property type="entry name" value="Peptidase_M16"/>
    <property type="match status" value="2"/>
</dbReference>
<evidence type="ECO:0000259" key="4">
    <source>
        <dbReference type="Pfam" id="PF05193"/>
    </source>
</evidence>
<dbReference type="EMBL" id="JBHSMR010000013">
    <property type="protein sequence ID" value="MFC5480472.1"/>
    <property type="molecule type" value="Genomic_DNA"/>
</dbReference>
<dbReference type="PANTHER" id="PTHR11851">
    <property type="entry name" value="METALLOPROTEASE"/>
    <property type="match status" value="1"/>
</dbReference>
<accession>A0ABW0MTV6</accession>
<evidence type="ECO:0000259" key="3">
    <source>
        <dbReference type="Pfam" id="PF00675"/>
    </source>
</evidence>
<feature type="chain" id="PRO_5047461239" evidence="2">
    <location>
        <begin position="24"/>
        <end position="920"/>
    </location>
</feature>
<feature type="signal peptide" evidence="2">
    <location>
        <begin position="1"/>
        <end position="23"/>
    </location>
</feature>
<feature type="domain" description="Peptidase M16 N-terminal" evidence="3">
    <location>
        <begin position="54"/>
        <end position="189"/>
    </location>
</feature>
<dbReference type="PANTHER" id="PTHR11851:SF49">
    <property type="entry name" value="MITOCHONDRIAL-PROCESSING PEPTIDASE SUBUNIT ALPHA"/>
    <property type="match status" value="1"/>
</dbReference>
<name>A0ABW0MTV6_9BURK</name>
<dbReference type="SUPFAM" id="SSF63411">
    <property type="entry name" value="LuxS/MPP-like metallohydrolase"/>
    <property type="match status" value="4"/>
</dbReference>
<protein>
    <submittedName>
        <fullName evidence="5">M16 family metallopeptidase</fullName>
    </submittedName>
</protein>
<organism evidence="5 6">
    <name type="scientific">Massilia suwonensis</name>
    <dbReference type="NCBI Taxonomy" id="648895"/>
    <lineage>
        <taxon>Bacteria</taxon>
        <taxon>Pseudomonadati</taxon>
        <taxon>Pseudomonadota</taxon>
        <taxon>Betaproteobacteria</taxon>
        <taxon>Burkholderiales</taxon>
        <taxon>Oxalobacteraceae</taxon>
        <taxon>Telluria group</taxon>
        <taxon>Massilia</taxon>
    </lineage>
</organism>
<keyword evidence="6" id="KW-1185">Reference proteome</keyword>
<gene>
    <name evidence="5" type="ORF">ACFPQ5_19905</name>
</gene>
<evidence type="ECO:0000256" key="1">
    <source>
        <dbReference type="ARBA" id="ARBA00007261"/>
    </source>
</evidence>
<evidence type="ECO:0000313" key="6">
    <source>
        <dbReference type="Proteomes" id="UP001596101"/>
    </source>
</evidence>
<comment type="caution">
    <text evidence="5">The sequence shown here is derived from an EMBL/GenBank/DDBJ whole genome shotgun (WGS) entry which is preliminary data.</text>
</comment>
<evidence type="ECO:0000313" key="5">
    <source>
        <dbReference type="EMBL" id="MFC5480472.1"/>
    </source>
</evidence>
<feature type="domain" description="Peptidase M16 C-terminal" evidence="4">
    <location>
        <begin position="210"/>
        <end position="385"/>
    </location>
</feature>
<dbReference type="InterPro" id="IPR007863">
    <property type="entry name" value="Peptidase_M16_C"/>
</dbReference>
<dbReference type="InterPro" id="IPR011765">
    <property type="entry name" value="Pept_M16_N"/>
</dbReference>
<feature type="domain" description="Peptidase M16 N-terminal" evidence="3">
    <location>
        <begin position="495"/>
        <end position="618"/>
    </location>
</feature>
<dbReference type="Gene3D" id="3.30.830.10">
    <property type="entry name" value="Metalloenzyme, LuxS/M16 peptidase-like"/>
    <property type="match status" value="4"/>
</dbReference>
<sequence>MNKPLLAALALAFASSAALPAHAAPAATPAFKFDRKAYAINYKKFVLPNGLTLVVHEDHSVPVVGVNMWYHVGSRNEKRGKTGFAHLFEHFFFNGSENYPHGFREAMDDLGANNRNGTTNTDRTNFFEDVPVSALERTLFLESDRMGFLGNYISKEMLERERGVVQNEKRQGENQPYGRVRNEIGAKMYPYSHPYSWSTIGSMEDLSAASLEDIREWYRTYYGPNNAVISLAGDITPERALELVNKYFGAIPPGPPLPRTETWIPQLDRNLRDEMEDHVPQVRIYRSWHAANWKSLDTPNLVLLADVLAGSKSARLDKRLVYDKGLATSVGASVNDAELGGTFTIVATVKPGADPLEVEREIDVIVADLLAKGPTAAELARVKTRNLSDFSRSIERLGGFGGRSDVLAESMTYGGSPDAYLARLERMANATPTDVKAAGNRWLRANHYTMTVRPFAKLAAVKSTLDRKVLPGLGEAPDVKFPAMQRAQLKNGLKVILLERHTAPIVNATLAVDAGVASDSGAKAGAASLALDLLDKGTRTRDAFALSDALENLGARLATGTSADQSLVRLQATSANLAPSLAIMAEAALTPSFPQDQFALQKTRRLAQIGQEKAQPTSLAMRLVPGLLYGQEHAYGKPASGYAGSVDSITRDDLAQWHANWFKPGSATLVVAGDTTMDKLLPALEASFGRWAAGTAPAKTMAVGAATAGKKLYLIDKPDAPQSTIVAAHLSLPYGQPEDLAIEPVMHNFGGIATSRLNRNLRLDKHWSYGTTARLSEVRGQRSFMTIAPVQTDKTVEAMREVAKEVKGVAGERPLAGAEYESIMRNMTSRLAGRFETLNALESAALASVNLNLPADYWSTYSARLKGLTPAQLGQAAGKFVQPDEVVWMVIGDLRKVEPGIRALGWGEVIVLDQDGKPIR</sequence>
<keyword evidence="2" id="KW-0732">Signal</keyword>
<proteinExistence type="inferred from homology"/>
<reference evidence="6" key="1">
    <citation type="journal article" date="2019" name="Int. J. Syst. Evol. Microbiol.">
        <title>The Global Catalogue of Microorganisms (GCM) 10K type strain sequencing project: providing services to taxonomists for standard genome sequencing and annotation.</title>
        <authorList>
            <consortium name="The Broad Institute Genomics Platform"/>
            <consortium name="The Broad Institute Genome Sequencing Center for Infectious Disease"/>
            <person name="Wu L."/>
            <person name="Ma J."/>
        </authorList>
    </citation>
    <scope>NUCLEOTIDE SEQUENCE [LARGE SCALE GENOMIC DNA]</scope>
    <source>
        <strain evidence="6">CCUG 43111</strain>
    </source>
</reference>
<dbReference type="Pfam" id="PF05193">
    <property type="entry name" value="Peptidase_M16_C"/>
    <property type="match status" value="2"/>
</dbReference>
<dbReference type="InterPro" id="IPR050361">
    <property type="entry name" value="MPP/UQCRC_Complex"/>
</dbReference>
<dbReference type="InterPro" id="IPR011249">
    <property type="entry name" value="Metalloenz_LuxS/M16"/>
</dbReference>
<evidence type="ECO:0000256" key="2">
    <source>
        <dbReference type="SAM" id="SignalP"/>
    </source>
</evidence>